<accession>A0A1G8PXW4</accession>
<evidence type="ECO:0000313" key="4">
    <source>
        <dbReference type="Proteomes" id="UP000199340"/>
    </source>
</evidence>
<organism evidence="3 4">
    <name type="scientific">Lutimaribacter saemankumensis</name>
    <dbReference type="NCBI Taxonomy" id="490829"/>
    <lineage>
        <taxon>Bacteria</taxon>
        <taxon>Pseudomonadati</taxon>
        <taxon>Pseudomonadota</taxon>
        <taxon>Alphaproteobacteria</taxon>
        <taxon>Rhodobacterales</taxon>
        <taxon>Roseobacteraceae</taxon>
        <taxon>Lutimaribacter</taxon>
    </lineage>
</organism>
<proteinExistence type="predicted"/>
<dbReference type="Gene3D" id="3.30.9.10">
    <property type="entry name" value="D-Amino Acid Oxidase, subunit A, domain 2"/>
    <property type="match status" value="1"/>
</dbReference>
<evidence type="ECO:0000256" key="1">
    <source>
        <dbReference type="ARBA" id="ARBA00023002"/>
    </source>
</evidence>
<sequence>MKRIFSDHAYGPAPVSDNYWAETVPDTALERAPAMGEIRADVAVIGAGFTGLSAALHLAQAGADVVVIDAQHPGWGASGRNGGFCCLGGAKADDAMLRRTFGEDARADWRRTEADAIALVADLLERHDISADTHSKGETLLAHSPAAMRAIETEAQTITRDYGVDPTVHDAGDLDRLGMSGPFHGGITLPIGFALNPRKYLAGLLAAAETAGARIHGRSPVTNISADGDFQALTLLKGRILARRLVIATNGYSSEDVPGWMAGRYMPAQSNVLVTRPLTEAEKQAAGWTSAQMAFDSRFLLHYFRLMPDNRFLFGRRGGLMSSPRADAGAIRTTRQHFETMFPAWADVESPHNWSGMVCLSGGLVPYCGPIPGLPNAYAGFAYHGNGVAMGSFTGALLADLALGRTPGRRYPAIMRAPAKRFPLGRFRRAIMPAMYAMAGIRDRLS</sequence>
<keyword evidence="4" id="KW-1185">Reference proteome</keyword>
<dbReference type="Gene3D" id="3.50.50.60">
    <property type="entry name" value="FAD/NAD(P)-binding domain"/>
    <property type="match status" value="1"/>
</dbReference>
<dbReference type="OrthoDB" id="9806601at2"/>
<gene>
    <name evidence="3" type="ORF">SAMN05421850_10732</name>
</gene>
<dbReference type="EMBL" id="FNEB01000007">
    <property type="protein sequence ID" value="SDI97332.1"/>
    <property type="molecule type" value="Genomic_DNA"/>
</dbReference>
<feature type="domain" description="FAD dependent oxidoreductase" evidence="2">
    <location>
        <begin position="41"/>
        <end position="401"/>
    </location>
</feature>
<dbReference type="InterPro" id="IPR036188">
    <property type="entry name" value="FAD/NAD-bd_sf"/>
</dbReference>
<reference evidence="3 4" key="1">
    <citation type="submission" date="2016-10" db="EMBL/GenBank/DDBJ databases">
        <authorList>
            <person name="de Groot N.N."/>
        </authorList>
    </citation>
    <scope>NUCLEOTIDE SEQUENCE [LARGE SCALE GENOMIC DNA]</scope>
    <source>
        <strain evidence="3 4">DSM 28010</strain>
    </source>
</reference>
<dbReference type="RefSeq" id="WP_090029203.1">
    <property type="nucleotide sequence ID" value="NZ_FNEB01000007.1"/>
</dbReference>
<dbReference type="PANTHER" id="PTHR13847">
    <property type="entry name" value="SARCOSINE DEHYDROGENASE-RELATED"/>
    <property type="match status" value="1"/>
</dbReference>
<evidence type="ECO:0000259" key="2">
    <source>
        <dbReference type="Pfam" id="PF01266"/>
    </source>
</evidence>
<dbReference type="AlphaFoldDB" id="A0A1G8PXW4"/>
<protein>
    <submittedName>
        <fullName evidence="3">Glycine/D-amino acid oxidase</fullName>
    </submittedName>
</protein>
<keyword evidence="1" id="KW-0560">Oxidoreductase</keyword>
<dbReference type="InterPro" id="IPR006076">
    <property type="entry name" value="FAD-dep_OxRdtase"/>
</dbReference>
<dbReference type="STRING" id="490829.SAMN05421850_10732"/>
<evidence type="ECO:0000313" key="3">
    <source>
        <dbReference type="EMBL" id="SDI97332.1"/>
    </source>
</evidence>
<dbReference type="Pfam" id="PF01266">
    <property type="entry name" value="DAO"/>
    <property type="match status" value="1"/>
</dbReference>
<dbReference type="Proteomes" id="UP000199340">
    <property type="component" value="Unassembled WGS sequence"/>
</dbReference>
<name>A0A1G8PXW4_9RHOB</name>
<dbReference type="GO" id="GO:0016491">
    <property type="term" value="F:oxidoreductase activity"/>
    <property type="evidence" value="ECO:0007669"/>
    <property type="project" value="UniProtKB-KW"/>
</dbReference>
<dbReference type="PANTHER" id="PTHR13847:SF281">
    <property type="entry name" value="FAD DEPENDENT OXIDOREDUCTASE DOMAIN-CONTAINING PROTEIN"/>
    <property type="match status" value="1"/>
</dbReference>
<dbReference type="GO" id="GO:0005737">
    <property type="term" value="C:cytoplasm"/>
    <property type="evidence" value="ECO:0007669"/>
    <property type="project" value="TreeGrafter"/>
</dbReference>
<dbReference type="SUPFAM" id="SSF51905">
    <property type="entry name" value="FAD/NAD(P)-binding domain"/>
    <property type="match status" value="1"/>
</dbReference>